<protein>
    <recommendedName>
        <fullName evidence="6">WD repeat-containing protein 18</fullName>
    </recommendedName>
</protein>
<dbReference type="Gramene" id="TuG1812G0700003982.01.T02">
    <property type="protein sequence ID" value="TuG1812G0700003982.01.T02"/>
    <property type="gene ID" value="TuG1812G0700003982.01"/>
</dbReference>
<gene>
    <name evidence="4" type="primary">LOC125531077</name>
</gene>
<dbReference type="Gramene" id="TuG1812S0003234000.01.T04">
    <property type="protein sequence ID" value="TuG1812S0003234000.01.T04"/>
    <property type="gene ID" value="TuG1812S0003234000.01"/>
</dbReference>
<dbReference type="Pfam" id="PF00400">
    <property type="entry name" value="WD40"/>
    <property type="match status" value="3"/>
</dbReference>
<evidence type="ECO:0000256" key="1">
    <source>
        <dbReference type="ARBA" id="ARBA00022574"/>
    </source>
</evidence>
<dbReference type="GO" id="GO:0006364">
    <property type="term" value="P:rRNA processing"/>
    <property type="evidence" value="ECO:0007669"/>
    <property type="project" value="TreeGrafter"/>
</dbReference>
<dbReference type="GeneID" id="125531077"/>
<dbReference type="InterPro" id="IPR001680">
    <property type="entry name" value="WD40_rpt"/>
</dbReference>
<name>A0A8R7R584_TRIUA</name>
<dbReference type="Gene3D" id="2.130.10.10">
    <property type="entry name" value="YVTN repeat-like/Quinoprotein amine dehydrogenase"/>
    <property type="match status" value="2"/>
</dbReference>
<reference evidence="4" key="3">
    <citation type="submission" date="2022-06" db="UniProtKB">
        <authorList>
            <consortium name="EnsemblPlants"/>
        </authorList>
    </citation>
    <scope>IDENTIFICATION</scope>
</reference>
<dbReference type="FunFam" id="2.130.10.10:FF:000600">
    <property type="entry name" value="Protein ROOT INITIATION DEFECTIVE 3"/>
    <property type="match status" value="1"/>
</dbReference>
<dbReference type="SUPFAM" id="SSF50998">
    <property type="entry name" value="Quinoprotein alcohol dehydrogenase-like"/>
    <property type="match status" value="1"/>
</dbReference>
<keyword evidence="5" id="KW-1185">Reference proteome</keyword>
<dbReference type="PROSITE" id="PS50294">
    <property type="entry name" value="WD_REPEATS_REGION"/>
    <property type="match status" value="2"/>
</dbReference>
<proteinExistence type="predicted"/>
<dbReference type="EnsemblPlants" id="TuG1812G0700003982.01.T02">
    <property type="protein sequence ID" value="TuG1812G0700003982.01.T02"/>
    <property type="gene ID" value="TuG1812G0700003982.01"/>
</dbReference>
<dbReference type="PANTHER" id="PTHR18763:SF0">
    <property type="entry name" value="WD REPEAT-CONTAINING PROTEIN 18"/>
    <property type="match status" value="1"/>
</dbReference>
<sequence length="418" mass="45646">MAPPSQLVLAASSTDAGVAAWDLRTGAEAIRHRPCASRPRAIAAVAGRFLAAAQVAAGNSAPIHYYHWDKPQVAVKSFPAEPIRALIADPEGNYLIGGGVSGDIFFWEVASGELLVRWHAHYRDVRCLALYDMLLVSASEDGSIKVWDLLTMLDEQSRFEAKTPYLYNFNQHTLPVTDIACFHGAIALSSSEDRTCKIWSLSEGRMLRSISFPAVIDSVEIDPRSHIFYAGGRDGKIYVTAMGVDVSSQGRDDLSILGILDDHSKAVTSLTSSTDGLLLVSGSEDGNVRVWDTRSQQVTRKFKHSQGPVTNVLIVTPKRLNLPPLQPLRKVFAASGEVEPRAVILPNPENDVHIAGNLSSNLLEQLLDAQQQHGNSRLFDSGVSTLNGVPNQQGTEWRSKYLELQDLFVHEVLGDMPS</sequence>
<dbReference type="GO" id="GO:0005656">
    <property type="term" value="C:nuclear pre-replicative complex"/>
    <property type="evidence" value="ECO:0007669"/>
    <property type="project" value="TreeGrafter"/>
</dbReference>
<dbReference type="RefSeq" id="XP_048551444.1">
    <property type="nucleotide sequence ID" value="XM_048695487.1"/>
</dbReference>
<reference evidence="4" key="2">
    <citation type="submission" date="2018-03" db="EMBL/GenBank/DDBJ databases">
        <title>The Triticum urartu genome reveals the dynamic nature of wheat genome evolution.</title>
        <authorList>
            <person name="Ling H."/>
            <person name="Ma B."/>
            <person name="Shi X."/>
            <person name="Liu H."/>
            <person name="Dong L."/>
            <person name="Sun H."/>
            <person name="Cao Y."/>
            <person name="Gao Q."/>
            <person name="Zheng S."/>
            <person name="Li Y."/>
            <person name="Yu Y."/>
            <person name="Du H."/>
            <person name="Qi M."/>
            <person name="Li Y."/>
            <person name="Yu H."/>
            <person name="Cui Y."/>
            <person name="Wang N."/>
            <person name="Chen C."/>
            <person name="Wu H."/>
            <person name="Zhao Y."/>
            <person name="Zhang J."/>
            <person name="Li Y."/>
            <person name="Zhou W."/>
            <person name="Zhang B."/>
            <person name="Hu W."/>
            <person name="Eijk M."/>
            <person name="Tang J."/>
            <person name="Witsenboer H."/>
            <person name="Zhao S."/>
            <person name="Li Z."/>
            <person name="Zhang A."/>
            <person name="Wang D."/>
            <person name="Liang C."/>
        </authorList>
    </citation>
    <scope>NUCLEOTIDE SEQUENCE [LARGE SCALE GENOMIC DNA]</scope>
    <source>
        <strain evidence="4">cv. G1812</strain>
    </source>
</reference>
<dbReference type="KEGG" id="tua:125531077"/>
<accession>A0A8R7R584</accession>
<dbReference type="PANTHER" id="PTHR18763">
    <property type="entry name" value="WD-REPEAT PROTEIN 18"/>
    <property type="match status" value="1"/>
</dbReference>
<dbReference type="EnsemblPlants" id="TuG1812S0003234000.01.T04">
    <property type="protein sequence ID" value="TuG1812S0003234000.01.T04"/>
    <property type="gene ID" value="TuG1812S0003234000.01"/>
</dbReference>
<dbReference type="PROSITE" id="PS00678">
    <property type="entry name" value="WD_REPEATS_1"/>
    <property type="match status" value="2"/>
</dbReference>
<keyword evidence="2" id="KW-0677">Repeat</keyword>
<dbReference type="InterPro" id="IPR011047">
    <property type="entry name" value="Quinoprotein_ADH-like_sf"/>
</dbReference>
<dbReference type="AlphaFoldDB" id="A0A8R7R584"/>
<feature type="repeat" description="WD" evidence="3">
    <location>
        <begin position="118"/>
        <end position="149"/>
    </location>
</feature>
<dbReference type="GO" id="GO:0006261">
    <property type="term" value="P:DNA-templated DNA replication"/>
    <property type="evidence" value="ECO:0007669"/>
    <property type="project" value="TreeGrafter"/>
</dbReference>
<dbReference type="InterPro" id="IPR045227">
    <property type="entry name" value="WDR18/Ipi3/RID3"/>
</dbReference>
<evidence type="ECO:0000256" key="3">
    <source>
        <dbReference type="PROSITE-ProRule" id="PRU00221"/>
    </source>
</evidence>
<dbReference type="Proteomes" id="UP000015106">
    <property type="component" value="Chromosome 7"/>
</dbReference>
<dbReference type="PROSITE" id="PS50082">
    <property type="entry name" value="WD_REPEATS_2"/>
    <property type="match status" value="2"/>
</dbReference>
<evidence type="ECO:0000313" key="5">
    <source>
        <dbReference type="Proteomes" id="UP000015106"/>
    </source>
</evidence>
<dbReference type="OrthoDB" id="6252103at2759"/>
<keyword evidence="1 3" id="KW-0853">WD repeat</keyword>
<feature type="repeat" description="WD" evidence="3">
    <location>
        <begin position="260"/>
        <end position="301"/>
    </location>
</feature>
<dbReference type="InterPro" id="IPR020472">
    <property type="entry name" value="WD40_PAC1"/>
</dbReference>
<dbReference type="InterPro" id="IPR015943">
    <property type="entry name" value="WD40/YVTN_repeat-like_dom_sf"/>
</dbReference>
<evidence type="ECO:0008006" key="6">
    <source>
        <dbReference type="Google" id="ProtNLM"/>
    </source>
</evidence>
<dbReference type="GO" id="GO:0120330">
    <property type="term" value="C:rixosome complex"/>
    <property type="evidence" value="ECO:0007669"/>
    <property type="project" value="TreeGrafter"/>
</dbReference>
<organism evidence="4 5">
    <name type="scientific">Triticum urartu</name>
    <name type="common">Red wild einkorn</name>
    <name type="synonym">Crithodium urartu</name>
    <dbReference type="NCBI Taxonomy" id="4572"/>
    <lineage>
        <taxon>Eukaryota</taxon>
        <taxon>Viridiplantae</taxon>
        <taxon>Streptophyta</taxon>
        <taxon>Embryophyta</taxon>
        <taxon>Tracheophyta</taxon>
        <taxon>Spermatophyta</taxon>
        <taxon>Magnoliopsida</taxon>
        <taxon>Liliopsida</taxon>
        <taxon>Poales</taxon>
        <taxon>Poaceae</taxon>
        <taxon>BOP clade</taxon>
        <taxon>Pooideae</taxon>
        <taxon>Triticodae</taxon>
        <taxon>Triticeae</taxon>
        <taxon>Triticinae</taxon>
        <taxon>Triticum</taxon>
    </lineage>
</organism>
<evidence type="ECO:0000313" key="4">
    <source>
        <dbReference type="EnsemblPlants" id="TuG1812G0700003982.01.T02"/>
    </source>
</evidence>
<reference evidence="5" key="1">
    <citation type="journal article" date="2013" name="Nature">
        <title>Draft genome of the wheat A-genome progenitor Triticum urartu.</title>
        <authorList>
            <person name="Ling H.Q."/>
            <person name="Zhao S."/>
            <person name="Liu D."/>
            <person name="Wang J."/>
            <person name="Sun H."/>
            <person name="Zhang C."/>
            <person name="Fan H."/>
            <person name="Li D."/>
            <person name="Dong L."/>
            <person name="Tao Y."/>
            <person name="Gao C."/>
            <person name="Wu H."/>
            <person name="Li Y."/>
            <person name="Cui Y."/>
            <person name="Guo X."/>
            <person name="Zheng S."/>
            <person name="Wang B."/>
            <person name="Yu K."/>
            <person name="Liang Q."/>
            <person name="Yang W."/>
            <person name="Lou X."/>
            <person name="Chen J."/>
            <person name="Feng M."/>
            <person name="Jian J."/>
            <person name="Zhang X."/>
            <person name="Luo G."/>
            <person name="Jiang Y."/>
            <person name="Liu J."/>
            <person name="Wang Z."/>
            <person name="Sha Y."/>
            <person name="Zhang B."/>
            <person name="Wu H."/>
            <person name="Tang D."/>
            <person name="Shen Q."/>
            <person name="Xue P."/>
            <person name="Zou S."/>
            <person name="Wang X."/>
            <person name="Liu X."/>
            <person name="Wang F."/>
            <person name="Yang Y."/>
            <person name="An X."/>
            <person name="Dong Z."/>
            <person name="Zhang K."/>
            <person name="Zhang X."/>
            <person name="Luo M.C."/>
            <person name="Dvorak J."/>
            <person name="Tong Y."/>
            <person name="Wang J."/>
            <person name="Yang H."/>
            <person name="Li Z."/>
            <person name="Wang D."/>
            <person name="Zhang A."/>
            <person name="Wang J."/>
        </authorList>
    </citation>
    <scope>NUCLEOTIDE SEQUENCE</scope>
    <source>
        <strain evidence="5">cv. G1812</strain>
    </source>
</reference>
<dbReference type="KEGG" id="tua:125521475"/>
<dbReference type="SMART" id="SM00320">
    <property type="entry name" value="WD40"/>
    <property type="match status" value="5"/>
</dbReference>
<evidence type="ECO:0000256" key="2">
    <source>
        <dbReference type="ARBA" id="ARBA00022737"/>
    </source>
</evidence>
<dbReference type="InterPro" id="IPR019775">
    <property type="entry name" value="WD40_repeat_CS"/>
</dbReference>
<dbReference type="PRINTS" id="PR00320">
    <property type="entry name" value="GPROTEINBRPT"/>
</dbReference>